<dbReference type="GO" id="GO:0005737">
    <property type="term" value="C:cytoplasm"/>
    <property type="evidence" value="ECO:0007669"/>
    <property type="project" value="TreeGrafter"/>
</dbReference>
<dbReference type="Pfam" id="PF01031">
    <property type="entry name" value="Dynamin_M"/>
    <property type="match status" value="1"/>
</dbReference>
<evidence type="ECO:0000259" key="2">
    <source>
        <dbReference type="PROSITE" id="PS51388"/>
    </source>
</evidence>
<keyword evidence="1" id="KW-0505">Motor protein</keyword>
<dbReference type="PANTHER" id="PTHR11566">
    <property type="entry name" value="DYNAMIN"/>
    <property type="match status" value="1"/>
</dbReference>
<dbReference type="InterPro" id="IPR003130">
    <property type="entry name" value="GED"/>
</dbReference>
<dbReference type="GO" id="GO:0008017">
    <property type="term" value="F:microtubule binding"/>
    <property type="evidence" value="ECO:0007669"/>
    <property type="project" value="TreeGrafter"/>
</dbReference>
<evidence type="ECO:0000313" key="3">
    <source>
        <dbReference type="EMBL" id="CAA0812169.1"/>
    </source>
</evidence>
<gene>
    <name evidence="3" type="ORF">SHERM_12982</name>
</gene>
<dbReference type="GO" id="GO:0005525">
    <property type="term" value="F:GTP binding"/>
    <property type="evidence" value="ECO:0007669"/>
    <property type="project" value="InterPro"/>
</dbReference>
<dbReference type="OrthoDB" id="5061070at2759"/>
<dbReference type="AlphaFoldDB" id="A0A9N7MQ30"/>
<dbReference type="InterPro" id="IPR020850">
    <property type="entry name" value="GED_dom"/>
</dbReference>
<dbReference type="InterPro" id="IPR022812">
    <property type="entry name" value="Dynamin"/>
</dbReference>
<proteinExistence type="predicted"/>
<protein>
    <submittedName>
        <fullName evidence="3">Dynamin-related protein 4C</fullName>
    </submittedName>
</protein>
<reference evidence="3" key="1">
    <citation type="submission" date="2019-12" db="EMBL/GenBank/DDBJ databases">
        <authorList>
            <person name="Scholes J."/>
        </authorList>
    </citation>
    <scope>NUCLEOTIDE SEQUENCE</scope>
</reference>
<sequence>MHGRARLVEMLNDFSDEVHLTGFQNESKNAFLLDEIRILEVIRGPGLPGFIPRAAFLILLEKKVARLSSTAFKLDDTMWTYIEKTVISVLKKYSDKYPELFSSMSLAVQDLVAMKRKQSEVWVRDVVEMEKMANYTGNPEYEASWRNLMVHQKVFVEILKHESKPVNMDIDGYGTVDVSHLRGRTGVVHDAFDLNMRLIAYWKILHRRLVDRIAVHLLFCIQNLVNKEMEVQIIKVVNEELEGKWPEWMLEELPVVAEERKRLNNTVALLKESKDVLAKISDDIAGISMRQVI</sequence>
<evidence type="ECO:0000313" key="4">
    <source>
        <dbReference type="Proteomes" id="UP001153555"/>
    </source>
</evidence>
<keyword evidence="4" id="KW-1185">Reference proteome</keyword>
<evidence type="ECO:0000256" key="1">
    <source>
        <dbReference type="ARBA" id="ARBA00023175"/>
    </source>
</evidence>
<name>A0A9N7MQ30_STRHE</name>
<dbReference type="GO" id="GO:0003924">
    <property type="term" value="F:GTPase activity"/>
    <property type="evidence" value="ECO:0007669"/>
    <property type="project" value="InterPro"/>
</dbReference>
<dbReference type="Proteomes" id="UP001153555">
    <property type="component" value="Unassembled WGS sequence"/>
</dbReference>
<organism evidence="3 4">
    <name type="scientific">Striga hermonthica</name>
    <name type="common">Purple witchweed</name>
    <name type="synonym">Buchnera hermonthica</name>
    <dbReference type="NCBI Taxonomy" id="68872"/>
    <lineage>
        <taxon>Eukaryota</taxon>
        <taxon>Viridiplantae</taxon>
        <taxon>Streptophyta</taxon>
        <taxon>Embryophyta</taxon>
        <taxon>Tracheophyta</taxon>
        <taxon>Spermatophyta</taxon>
        <taxon>Magnoliopsida</taxon>
        <taxon>eudicotyledons</taxon>
        <taxon>Gunneridae</taxon>
        <taxon>Pentapetalae</taxon>
        <taxon>asterids</taxon>
        <taxon>lamiids</taxon>
        <taxon>Lamiales</taxon>
        <taxon>Orobanchaceae</taxon>
        <taxon>Buchnereae</taxon>
        <taxon>Striga</taxon>
    </lineage>
</organism>
<feature type="domain" description="GED" evidence="2">
    <location>
        <begin position="191"/>
        <end position="285"/>
    </location>
</feature>
<dbReference type="Gene3D" id="1.20.120.1240">
    <property type="entry name" value="Dynamin, middle domain"/>
    <property type="match status" value="1"/>
</dbReference>
<dbReference type="Pfam" id="PF02212">
    <property type="entry name" value="GED"/>
    <property type="match status" value="1"/>
</dbReference>
<accession>A0A9N7MQ30</accession>
<dbReference type="GO" id="GO:0005874">
    <property type="term" value="C:microtubule"/>
    <property type="evidence" value="ECO:0007669"/>
    <property type="project" value="TreeGrafter"/>
</dbReference>
<dbReference type="PROSITE" id="PS51388">
    <property type="entry name" value="GED"/>
    <property type="match status" value="1"/>
</dbReference>
<dbReference type="InterPro" id="IPR000375">
    <property type="entry name" value="Dynamin_stalk"/>
</dbReference>
<dbReference type="GO" id="GO:0016020">
    <property type="term" value="C:membrane"/>
    <property type="evidence" value="ECO:0007669"/>
    <property type="project" value="TreeGrafter"/>
</dbReference>
<dbReference type="PANTHER" id="PTHR11566:SF173">
    <property type="entry name" value="DYNAMIN-RELATED PROTEIN 4C"/>
    <property type="match status" value="1"/>
</dbReference>
<comment type="caution">
    <text evidence="3">The sequence shown here is derived from an EMBL/GenBank/DDBJ whole genome shotgun (WGS) entry which is preliminary data.</text>
</comment>
<dbReference type="EMBL" id="CACSLK010009714">
    <property type="protein sequence ID" value="CAA0812169.1"/>
    <property type="molecule type" value="Genomic_DNA"/>
</dbReference>